<protein>
    <recommendedName>
        <fullName evidence="7">HAD family hydrolase</fullName>
    </recommendedName>
</protein>
<gene>
    <name evidence="5" type="ORF">Q760_10860</name>
</gene>
<dbReference type="InterPro" id="IPR006385">
    <property type="entry name" value="HAD_hydro_SerB1"/>
</dbReference>
<evidence type="ECO:0008006" key="7">
    <source>
        <dbReference type="Google" id="ProtNLM"/>
    </source>
</evidence>
<reference evidence="5 6" key="1">
    <citation type="submission" date="2013-10" db="EMBL/GenBank/DDBJ databases">
        <authorList>
            <person name="Wang G."/>
            <person name="Zhuang W."/>
        </authorList>
    </citation>
    <scope>NUCLEOTIDE SEQUENCE [LARGE SCALE GENOMIC DNA]</scope>
    <source>
        <strain evidence="5 6">DSM 20118</strain>
    </source>
</reference>
<dbReference type="NCBIfam" id="TIGR01490">
    <property type="entry name" value="HAD-SF-IB-hyp1"/>
    <property type="match status" value="1"/>
</dbReference>
<organism evidence="5 6">
    <name type="scientific">Cellulomonas cellasea DSM 20118</name>
    <dbReference type="NCBI Taxonomy" id="1408250"/>
    <lineage>
        <taxon>Bacteria</taxon>
        <taxon>Bacillati</taxon>
        <taxon>Actinomycetota</taxon>
        <taxon>Actinomycetes</taxon>
        <taxon>Micrococcales</taxon>
        <taxon>Cellulomonadaceae</taxon>
        <taxon>Cellulomonas</taxon>
    </lineage>
</organism>
<keyword evidence="2" id="KW-0479">Metal-binding</keyword>
<evidence type="ECO:0000256" key="4">
    <source>
        <dbReference type="ARBA" id="ARBA00022842"/>
    </source>
</evidence>
<keyword evidence="4" id="KW-0460">Magnesium</keyword>
<dbReference type="EMBL" id="AXNT01000033">
    <property type="protein sequence ID" value="KGM02853.1"/>
    <property type="molecule type" value="Genomic_DNA"/>
</dbReference>
<dbReference type="Pfam" id="PF12710">
    <property type="entry name" value="HAD"/>
    <property type="match status" value="1"/>
</dbReference>
<comment type="caution">
    <text evidence="5">The sequence shown here is derived from an EMBL/GenBank/DDBJ whole genome shotgun (WGS) entry which is preliminary data.</text>
</comment>
<dbReference type="InterPro" id="IPR036412">
    <property type="entry name" value="HAD-like_sf"/>
</dbReference>
<dbReference type="STRING" id="1408250.Q760_10860"/>
<name>A0A0A0B9H7_9CELL</name>
<evidence type="ECO:0000256" key="2">
    <source>
        <dbReference type="ARBA" id="ARBA00022723"/>
    </source>
</evidence>
<evidence type="ECO:0000313" key="6">
    <source>
        <dbReference type="Proteomes" id="UP000029833"/>
    </source>
</evidence>
<dbReference type="PANTHER" id="PTHR43344:SF13">
    <property type="entry name" value="PHOSPHATASE RV3661-RELATED"/>
    <property type="match status" value="1"/>
</dbReference>
<dbReference type="NCBIfam" id="TIGR01488">
    <property type="entry name" value="HAD-SF-IB"/>
    <property type="match status" value="1"/>
</dbReference>
<dbReference type="GO" id="GO:0046872">
    <property type="term" value="F:metal ion binding"/>
    <property type="evidence" value="ECO:0007669"/>
    <property type="project" value="UniProtKB-KW"/>
</dbReference>
<dbReference type="InterPro" id="IPR050582">
    <property type="entry name" value="HAD-like_SerB"/>
</dbReference>
<evidence type="ECO:0000256" key="1">
    <source>
        <dbReference type="ARBA" id="ARBA00009184"/>
    </source>
</evidence>
<dbReference type="RefSeq" id="WP_052103814.1">
    <property type="nucleotide sequence ID" value="NZ_AXNT01000033.1"/>
</dbReference>
<dbReference type="AlphaFoldDB" id="A0A0A0B9H7"/>
<dbReference type="OrthoDB" id="25607at2"/>
<proteinExistence type="inferred from homology"/>
<keyword evidence="3" id="KW-0378">Hydrolase</keyword>
<dbReference type="GO" id="GO:0016787">
    <property type="term" value="F:hydrolase activity"/>
    <property type="evidence" value="ECO:0007669"/>
    <property type="project" value="UniProtKB-KW"/>
</dbReference>
<dbReference type="InterPro" id="IPR023214">
    <property type="entry name" value="HAD_sf"/>
</dbReference>
<dbReference type="Gene3D" id="1.20.1440.100">
    <property type="entry name" value="SG protein - dephosphorylation function"/>
    <property type="match status" value="1"/>
</dbReference>
<dbReference type="PANTHER" id="PTHR43344">
    <property type="entry name" value="PHOSPHOSERINE PHOSPHATASE"/>
    <property type="match status" value="1"/>
</dbReference>
<dbReference type="Proteomes" id="UP000029833">
    <property type="component" value="Unassembled WGS sequence"/>
</dbReference>
<accession>A0A0A0B9H7</accession>
<sequence>MTATIPRLPDGPASAQGGDEPAGIAFFDVDGTLLRLTSLVSFYEYYVRGFAPVERARSLDALADLLRADLPREEANAAYYRLIAGEPVAEMAAAGRRWFAQVLVQGFVDAAVHAQLDVHRAAGRTVVLVSGSFPACLEPVAAHLGVDRVLCSRPEIAHGRYTGWLGTPMIGDAKAAAVAAVLDELPPGTPSWAYGDHESDLPMLEQVRTPVVVGADATLTRLARERGWDVLVGDGPLAAPADPVRAGAGAR</sequence>
<evidence type="ECO:0000256" key="3">
    <source>
        <dbReference type="ARBA" id="ARBA00022801"/>
    </source>
</evidence>
<dbReference type="Gene3D" id="3.40.50.1000">
    <property type="entry name" value="HAD superfamily/HAD-like"/>
    <property type="match status" value="1"/>
</dbReference>
<keyword evidence="6" id="KW-1185">Reference proteome</keyword>
<comment type="similarity">
    <text evidence="1">Belongs to the HAD-like hydrolase superfamily. SerB family.</text>
</comment>
<dbReference type="SUPFAM" id="SSF56784">
    <property type="entry name" value="HAD-like"/>
    <property type="match status" value="1"/>
</dbReference>
<evidence type="ECO:0000313" key="5">
    <source>
        <dbReference type="EMBL" id="KGM02853.1"/>
    </source>
</evidence>